<organism evidence="1 2">
    <name type="scientific">Clostridium beijerinckii</name>
    <name type="common">Clostridium MP</name>
    <dbReference type="NCBI Taxonomy" id="1520"/>
    <lineage>
        <taxon>Bacteria</taxon>
        <taxon>Bacillati</taxon>
        <taxon>Bacillota</taxon>
        <taxon>Clostridia</taxon>
        <taxon>Eubacteriales</taxon>
        <taxon>Clostridiaceae</taxon>
        <taxon>Clostridium</taxon>
    </lineage>
</organism>
<protein>
    <recommendedName>
        <fullName evidence="3">Protein kinase domain-containing protein</fullName>
    </recommendedName>
</protein>
<dbReference type="InterPro" id="IPR011009">
    <property type="entry name" value="Kinase-like_dom_sf"/>
</dbReference>
<sequence>MRILYTIEEILEMKYPYELFTGDKEIAKKEHIDLLKIFHPDLHRDSEKYKEVTSKINELYSQTVKLLENGTWMEEGLIKITSSDGEKYSMKYNVEYSFELGKYFIGNRSILYLIDKKHEDFLENALDRIKNLKYENNNMKSEFEKYFPKVLKKFETTDKKMGLLIEKPEDVYSLKDILNYYSSKIPPRHVMWILSSLYNITCFLYYNNLSHNGISIDNYFIAPSYHSGFLLGGWWYTVPIDGKMLGVPSEIYSIMSPEMKSSKTGTFLLDLESIRLIGRTLLGDKNGISFIEDSDIPKPLIDWVRGVSVNNPMEEYKLWESVIKQSYGERKFVEMNIDINKLYAGKINK</sequence>
<dbReference type="EMBL" id="JABTDW010000001">
    <property type="protein sequence ID" value="NSB15376.1"/>
    <property type="molecule type" value="Genomic_DNA"/>
</dbReference>
<dbReference type="Proteomes" id="UP000822184">
    <property type="component" value="Unassembled WGS sequence"/>
</dbReference>
<dbReference type="SUPFAM" id="SSF56112">
    <property type="entry name" value="Protein kinase-like (PK-like)"/>
    <property type="match status" value="1"/>
</dbReference>
<evidence type="ECO:0000313" key="1">
    <source>
        <dbReference type="EMBL" id="NSB15376.1"/>
    </source>
</evidence>
<name>A0AAE5LR47_CLOBE</name>
<gene>
    <name evidence="1" type="ORF">BCD95_003635</name>
</gene>
<evidence type="ECO:0008006" key="3">
    <source>
        <dbReference type="Google" id="ProtNLM"/>
    </source>
</evidence>
<accession>A0AAE5LR47</accession>
<dbReference type="AlphaFoldDB" id="A0AAE5LR47"/>
<evidence type="ECO:0000313" key="2">
    <source>
        <dbReference type="Proteomes" id="UP000822184"/>
    </source>
</evidence>
<proteinExistence type="predicted"/>
<dbReference type="RefSeq" id="WP_241426008.1">
    <property type="nucleotide sequence ID" value="NZ_JABTDW010000001.1"/>
</dbReference>
<comment type="caution">
    <text evidence="1">The sequence shown here is derived from an EMBL/GenBank/DDBJ whole genome shotgun (WGS) entry which is preliminary data.</text>
</comment>
<reference evidence="1" key="1">
    <citation type="submission" date="2020-06" db="EMBL/GenBank/DDBJ databases">
        <title>Genomic insights into acetone-butanol-ethanol (ABE) fermentation by sequencing solventogenic clostridia strains.</title>
        <authorList>
            <person name="Brown S."/>
        </authorList>
    </citation>
    <scope>NUCLEOTIDE SEQUENCE</scope>
    <source>
        <strain evidence="1">DJ123</strain>
    </source>
</reference>